<sequence>MTDRTYCRTMSRYNAWQNKGLWDVLKQMDEADLAADRGLPQGSVLGTLNHLLWLDQMWLSRLFKVKTPDVAHDKTAQMTPTTAAWWAERFRADGALRMWADTLASVDLHGDLAFWSLTSQSDVIAPRDICVMHMFNQQADLRAQVRLVLVGMGQALPPTALFLMPRD</sequence>
<dbReference type="OrthoDB" id="9807509at2"/>
<dbReference type="SUPFAM" id="SSF109854">
    <property type="entry name" value="DinB/YfiT-like putative metalloenzymes"/>
    <property type="match status" value="1"/>
</dbReference>
<dbReference type="PANTHER" id="PTHR37302">
    <property type="entry name" value="SLR1116 PROTEIN"/>
    <property type="match status" value="1"/>
</dbReference>
<evidence type="ECO:0000256" key="2">
    <source>
        <dbReference type="ARBA" id="ARBA00022723"/>
    </source>
</evidence>
<evidence type="ECO:0000256" key="1">
    <source>
        <dbReference type="ARBA" id="ARBA00008635"/>
    </source>
</evidence>
<proteinExistence type="inferred from homology"/>
<dbReference type="Gene3D" id="1.20.120.450">
    <property type="entry name" value="dinb family like domain"/>
    <property type="match status" value="1"/>
</dbReference>
<dbReference type="GO" id="GO:0046872">
    <property type="term" value="F:metal ion binding"/>
    <property type="evidence" value="ECO:0007669"/>
    <property type="project" value="UniProtKB-KW"/>
</dbReference>
<evidence type="ECO:0000313" key="4">
    <source>
        <dbReference type="Proteomes" id="UP000199550"/>
    </source>
</evidence>
<evidence type="ECO:0000313" key="3">
    <source>
        <dbReference type="EMBL" id="SFK79970.1"/>
    </source>
</evidence>
<reference evidence="3 4" key="1">
    <citation type="submission" date="2016-10" db="EMBL/GenBank/DDBJ databases">
        <authorList>
            <person name="de Groot N.N."/>
        </authorList>
    </citation>
    <scope>NUCLEOTIDE SEQUENCE [LARGE SCALE GENOMIC DNA]</scope>
    <source>
        <strain evidence="3 4">DSM 16199</strain>
    </source>
</reference>
<dbReference type="RefSeq" id="WP_090184982.1">
    <property type="nucleotide sequence ID" value="NZ_FOTF01000002.1"/>
</dbReference>
<dbReference type="AlphaFoldDB" id="A0A1I4CHA5"/>
<keyword evidence="4" id="KW-1185">Reference proteome</keyword>
<protein>
    <submittedName>
        <fullName evidence="3">Uncharacterized damage-inducible protein DinB (Forms a four-helix bundle)</fullName>
    </submittedName>
</protein>
<name>A0A1I4CHA5_9RHOB</name>
<dbReference type="EMBL" id="FOTF01000002">
    <property type="protein sequence ID" value="SFK79970.1"/>
    <property type="molecule type" value="Genomic_DNA"/>
</dbReference>
<keyword evidence="2" id="KW-0479">Metal-binding</keyword>
<dbReference type="InterPro" id="IPR034660">
    <property type="entry name" value="DinB/YfiT-like"/>
</dbReference>
<dbReference type="InterPro" id="IPR007837">
    <property type="entry name" value="DinB"/>
</dbReference>
<accession>A0A1I4CHA5</accession>
<gene>
    <name evidence="3" type="ORF">SAMN04488004_102138</name>
</gene>
<dbReference type="PANTHER" id="PTHR37302:SF1">
    <property type="entry name" value="PROTEIN DINB"/>
    <property type="match status" value="1"/>
</dbReference>
<comment type="similarity">
    <text evidence="1">Belongs to the DinB family.</text>
</comment>
<dbReference type="STRING" id="195913.SAMN04488004_102138"/>
<dbReference type="Proteomes" id="UP000199550">
    <property type="component" value="Unassembled WGS sequence"/>
</dbReference>
<organism evidence="3 4">
    <name type="scientific">Loktanella salsilacus</name>
    <dbReference type="NCBI Taxonomy" id="195913"/>
    <lineage>
        <taxon>Bacteria</taxon>
        <taxon>Pseudomonadati</taxon>
        <taxon>Pseudomonadota</taxon>
        <taxon>Alphaproteobacteria</taxon>
        <taxon>Rhodobacterales</taxon>
        <taxon>Roseobacteraceae</taxon>
        <taxon>Loktanella</taxon>
    </lineage>
</organism>
<dbReference type="Pfam" id="PF05163">
    <property type="entry name" value="DinB"/>
    <property type="match status" value="1"/>
</dbReference>